<gene>
    <name evidence="1" type="ORF">E1A91_D04G022200v1</name>
</gene>
<dbReference type="PANTHER" id="PTHR34541:SF2">
    <property type="entry name" value="OS01G0729900 PROTEIN"/>
    <property type="match status" value="1"/>
</dbReference>
<sequence length="105" mass="11888">MFTLLSFIQSFVDLQFPNGQLTYVSYEGLTTSAFLPLCGGLLQAQGQYPGEMRYSFSCKNKWGTRITPMVLWPDKSFALGLSQALAWKRSGLMMKLSIQFRARAF</sequence>
<keyword evidence="2" id="KW-1185">Reference proteome</keyword>
<dbReference type="PANTHER" id="PTHR34541">
    <property type="entry name" value="OS01G0729900 PROTEIN"/>
    <property type="match status" value="1"/>
</dbReference>
<evidence type="ECO:0000313" key="1">
    <source>
        <dbReference type="EMBL" id="TYI85811.1"/>
    </source>
</evidence>
<name>A0A5D2V933_GOSMU</name>
<evidence type="ECO:0000313" key="2">
    <source>
        <dbReference type="Proteomes" id="UP000323597"/>
    </source>
</evidence>
<dbReference type="EMBL" id="CM017652">
    <property type="protein sequence ID" value="TYI85811.1"/>
    <property type="molecule type" value="Genomic_DNA"/>
</dbReference>
<proteinExistence type="predicted"/>
<organism evidence="1 2">
    <name type="scientific">Gossypium mustelinum</name>
    <name type="common">Cotton</name>
    <name type="synonym">Gossypium caicoense</name>
    <dbReference type="NCBI Taxonomy" id="34275"/>
    <lineage>
        <taxon>Eukaryota</taxon>
        <taxon>Viridiplantae</taxon>
        <taxon>Streptophyta</taxon>
        <taxon>Embryophyta</taxon>
        <taxon>Tracheophyta</taxon>
        <taxon>Spermatophyta</taxon>
        <taxon>Magnoliopsida</taxon>
        <taxon>eudicotyledons</taxon>
        <taxon>Gunneridae</taxon>
        <taxon>Pentapetalae</taxon>
        <taxon>rosids</taxon>
        <taxon>malvids</taxon>
        <taxon>Malvales</taxon>
        <taxon>Malvaceae</taxon>
        <taxon>Malvoideae</taxon>
        <taxon>Gossypium</taxon>
    </lineage>
</organism>
<protein>
    <submittedName>
        <fullName evidence="1">Uncharacterized protein</fullName>
    </submittedName>
</protein>
<dbReference type="AlphaFoldDB" id="A0A5D2V933"/>
<accession>A0A5D2V933</accession>
<dbReference type="Proteomes" id="UP000323597">
    <property type="component" value="Chromosome D04"/>
</dbReference>
<reference evidence="1 2" key="1">
    <citation type="submission" date="2019-07" db="EMBL/GenBank/DDBJ databases">
        <title>WGS assembly of Gossypium mustelinum.</title>
        <authorList>
            <person name="Chen Z.J."/>
            <person name="Sreedasyam A."/>
            <person name="Ando A."/>
            <person name="Song Q."/>
            <person name="De L."/>
            <person name="Hulse-Kemp A."/>
            <person name="Ding M."/>
            <person name="Ye W."/>
            <person name="Kirkbride R."/>
            <person name="Jenkins J."/>
            <person name="Plott C."/>
            <person name="Lovell J."/>
            <person name="Lin Y.-M."/>
            <person name="Vaughn R."/>
            <person name="Liu B."/>
            <person name="Li W."/>
            <person name="Simpson S."/>
            <person name="Scheffler B."/>
            <person name="Saski C."/>
            <person name="Grover C."/>
            <person name="Hu G."/>
            <person name="Conover J."/>
            <person name="Carlson J."/>
            <person name="Shu S."/>
            <person name="Boston L."/>
            <person name="Williams M."/>
            <person name="Peterson D."/>
            <person name="Mcgee K."/>
            <person name="Jones D."/>
            <person name="Wendel J."/>
            <person name="Stelly D."/>
            <person name="Grimwood J."/>
            <person name="Schmutz J."/>
        </authorList>
    </citation>
    <scope>NUCLEOTIDE SEQUENCE [LARGE SCALE GENOMIC DNA]</scope>
    <source>
        <strain evidence="1">1408120.09</strain>
    </source>
</reference>